<dbReference type="PROSITE" id="PS50175">
    <property type="entry name" value="ASP_PROT_RETROV"/>
    <property type="match status" value="1"/>
</dbReference>
<dbReference type="EMBL" id="QUSY01001554">
    <property type="protein sequence ID" value="RHY24568.1"/>
    <property type="molecule type" value="Genomic_DNA"/>
</dbReference>
<comment type="caution">
    <text evidence="3">The sequence shown here is derived from an EMBL/GenBank/DDBJ whole genome shotgun (WGS) entry which is preliminary data.</text>
</comment>
<protein>
    <recommendedName>
        <fullName evidence="2">Peptidase A2 domain-containing protein</fullName>
    </recommendedName>
</protein>
<reference evidence="3 4" key="1">
    <citation type="submission" date="2018-08" db="EMBL/GenBank/DDBJ databases">
        <title>Aphanomyces genome sequencing and annotation.</title>
        <authorList>
            <person name="Minardi D."/>
            <person name="Oidtmann B."/>
            <person name="Van Der Giezen M."/>
            <person name="Studholme D.J."/>
        </authorList>
    </citation>
    <scope>NUCLEOTIDE SEQUENCE [LARGE SCALE GENOMIC DNA]</scope>
    <source>
        <strain evidence="3 4">NJM0002</strain>
    </source>
</reference>
<feature type="region of interest" description="Disordered" evidence="1">
    <location>
        <begin position="129"/>
        <end position="154"/>
    </location>
</feature>
<sequence length="433" mass="47686">MSAGIAPGTKQRVTEWDVGKDPDDSWRRIKAAVTFDMSVQDADPRIDRMLDGLAAAVRRDREEWVIREESRAIVTIITDAIKPVSLHRAVTEQMSLSRNKPLKKDVYRFVRWLREYAIGHERYVGYEEEAKPGLKPDNTKGNTGYNPTQTPGNRRQHCRRFLKFKSSNHKVRDCPGISDEEAFRLLMVHAKLLAKIREPGAPGGRAKTIRKATAKLGRSVLMATVNGVLPVEASLLDSGADMSVISGGLVSALLAAGNSPEIMTMGRFQLFPYGAESKPIVVTKQVRLSSIEFKTACGPLILRGLRVWIDDPATGVELTLGLPVMQRLGYNEQTLLENAYNKQSVWDFSDQPGTTPGVAMHRALRLGDLLDGLDEDEGMCCATPELGSTSDPDDADQVRIVLMAKVNDAVAQGMDDMAVEVLRTSTAHLKPGH</sequence>
<evidence type="ECO:0000313" key="3">
    <source>
        <dbReference type="EMBL" id="RHY24568.1"/>
    </source>
</evidence>
<dbReference type="AlphaFoldDB" id="A0A418AK46"/>
<name>A0A418AK46_9STRA</name>
<evidence type="ECO:0000256" key="1">
    <source>
        <dbReference type="SAM" id="MobiDB-lite"/>
    </source>
</evidence>
<evidence type="ECO:0000313" key="4">
    <source>
        <dbReference type="Proteomes" id="UP000285060"/>
    </source>
</evidence>
<accession>A0A418AK46</accession>
<gene>
    <name evidence="3" type="ORF">DYB32_008796</name>
</gene>
<feature type="compositionally biased region" description="Basic and acidic residues" evidence="1">
    <location>
        <begin position="129"/>
        <end position="138"/>
    </location>
</feature>
<evidence type="ECO:0000259" key="2">
    <source>
        <dbReference type="PROSITE" id="PS50175"/>
    </source>
</evidence>
<dbReference type="GO" id="GO:0004190">
    <property type="term" value="F:aspartic-type endopeptidase activity"/>
    <property type="evidence" value="ECO:0007669"/>
    <property type="project" value="InterPro"/>
</dbReference>
<dbReference type="GO" id="GO:0006508">
    <property type="term" value="P:proteolysis"/>
    <property type="evidence" value="ECO:0007669"/>
    <property type="project" value="InterPro"/>
</dbReference>
<dbReference type="Proteomes" id="UP000285060">
    <property type="component" value="Unassembled WGS sequence"/>
</dbReference>
<keyword evidence="4" id="KW-1185">Reference proteome</keyword>
<organism evidence="3 4">
    <name type="scientific">Aphanomyces invadans</name>
    <dbReference type="NCBI Taxonomy" id="157072"/>
    <lineage>
        <taxon>Eukaryota</taxon>
        <taxon>Sar</taxon>
        <taxon>Stramenopiles</taxon>
        <taxon>Oomycota</taxon>
        <taxon>Saprolegniomycetes</taxon>
        <taxon>Saprolegniales</taxon>
        <taxon>Verrucalvaceae</taxon>
        <taxon>Aphanomyces</taxon>
    </lineage>
</organism>
<dbReference type="VEuPathDB" id="FungiDB:H310_12047"/>
<proteinExistence type="predicted"/>
<feature type="domain" description="Peptidase A2" evidence="2">
    <location>
        <begin position="232"/>
        <end position="246"/>
    </location>
</feature>
<feature type="compositionally biased region" description="Polar residues" evidence="1">
    <location>
        <begin position="139"/>
        <end position="153"/>
    </location>
</feature>
<dbReference type="InterPro" id="IPR001995">
    <property type="entry name" value="Peptidase_A2_cat"/>
</dbReference>